<accession>A0A2M7G7F5</accession>
<dbReference type="AlphaFoldDB" id="A0A2M7G7F5"/>
<comment type="caution">
    <text evidence="1">The sequence shown here is derived from an EMBL/GenBank/DDBJ whole genome shotgun (WGS) entry which is preliminary data.</text>
</comment>
<dbReference type="InterPro" id="IPR020288">
    <property type="entry name" value="Sheath_initiator"/>
</dbReference>
<evidence type="ECO:0000313" key="2">
    <source>
        <dbReference type="Proteomes" id="UP000231019"/>
    </source>
</evidence>
<name>A0A2M7G7F5_9BACT</name>
<dbReference type="Proteomes" id="UP000231019">
    <property type="component" value="Unassembled WGS sequence"/>
</dbReference>
<gene>
    <name evidence="1" type="ORF">COW36_06575</name>
</gene>
<protein>
    <submittedName>
        <fullName evidence="1">Uncharacterized protein</fullName>
    </submittedName>
</protein>
<reference evidence="1 2" key="1">
    <citation type="submission" date="2017-09" db="EMBL/GenBank/DDBJ databases">
        <title>Depth-based differentiation of microbial function through sediment-hosted aquifers and enrichment of novel symbionts in the deep terrestrial subsurface.</title>
        <authorList>
            <person name="Probst A.J."/>
            <person name="Ladd B."/>
            <person name="Jarett J.K."/>
            <person name="Geller-Mcgrath D.E."/>
            <person name="Sieber C.M."/>
            <person name="Emerson J.B."/>
            <person name="Anantharaman K."/>
            <person name="Thomas B.C."/>
            <person name="Malmstrom R."/>
            <person name="Stieglmeier M."/>
            <person name="Klingl A."/>
            <person name="Woyke T."/>
            <person name="Ryan C.M."/>
            <person name="Banfield J.F."/>
        </authorList>
    </citation>
    <scope>NUCLEOTIDE SEQUENCE [LARGE SCALE GENOMIC DNA]</scope>
    <source>
        <strain evidence="1">CG17_big_fil_post_rev_8_21_14_2_50_48_46</strain>
    </source>
</reference>
<dbReference type="EMBL" id="PFFQ01000016">
    <property type="protein sequence ID" value="PIW18002.1"/>
    <property type="molecule type" value="Genomic_DNA"/>
</dbReference>
<proteinExistence type="predicted"/>
<evidence type="ECO:0000313" key="1">
    <source>
        <dbReference type="EMBL" id="PIW18002.1"/>
    </source>
</evidence>
<dbReference type="Pfam" id="PF10934">
    <property type="entry name" value="Sheath_initiator"/>
    <property type="match status" value="1"/>
</dbReference>
<sequence>MSSLGVDNDNNVILTNGQLTGLTGRTAVKQRVRIRLRSVRGEWFLDPKRAPDWFGLILTKPFRDAWTRREIRWNVLDVQGVRRVKSVKAYPNQQTQVVRIVVRYLDIYGNDEQEAEATLPE</sequence>
<organism evidence="1 2">
    <name type="scientific">bacterium (Candidatus Blackallbacteria) CG17_big_fil_post_rev_8_21_14_2_50_48_46</name>
    <dbReference type="NCBI Taxonomy" id="2014261"/>
    <lineage>
        <taxon>Bacteria</taxon>
        <taxon>Candidatus Blackallbacteria</taxon>
    </lineage>
</organism>